<protein>
    <submittedName>
        <fullName evidence="2">Uncharacterized protein</fullName>
    </submittedName>
</protein>
<dbReference type="Proteomes" id="UP001055658">
    <property type="component" value="Chromosome"/>
</dbReference>
<gene>
    <name evidence="2" type="ORF">MJO52_09095</name>
</gene>
<evidence type="ECO:0000313" key="3">
    <source>
        <dbReference type="Proteomes" id="UP001055658"/>
    </source>
</evidence>
<keyword evidence="1" id="KW-0812">Transmembrane</keyword>
<sequence length="108" mass="12323">MCSKEKLAGWALSIYAFLSLIIYILGFVVFYFFFFSEFPELLSWAFIVLLVLLMSINSIGLAAGIKLIQEDRGAYKIAIPYSIFCLLNFPVGTVVGFFCLWIYYEKDG</sequence>
<organism evidence="2 3">
    <name type="scientific">Microbulbifer variabilis</name>
    <dbReference type="NCBI Taxonomy" id="266805"/>
    <lineage>
        <taxon>Bacteria</taxon>
        <taxon>Pseudomonadati</taxon>
        <taxon>Pseudomonadota</taxon>
        <taxon>Gammaproteobacteria</taxon>
        <taxon>Cellvibrionales</taxon>
        <taxon>Microbulbiferaceae</taxon>
        <taxon>Microbulbifer</taxon>
    </lineage>
</organism>
<reference evidence="2" key="1">
    <citation type="submission" date="2022-02" db="EMBL/GenBank/DDBJ databases">
        <title>Coral-associated bacteria.</title>
        <authorList>
            <person name="Tang K."/>
            <person name="Wang X."/>
        </authorList>
    </citation>
    <scope>NUCLEOTIDE SEQUENCE</scope>
    <source>
        <strain evidence="2">SCSIO 43006</strain>
    </source>
</reference>
<keyword evidence="1" id="KW-0472">Membrane</keyword>
<feature type="transmembrane region" description="Helical" evidence="1">
    <location>
        <begin position="77"/>
        <end position="104"/>
    </location>
</feature>
<evidence type="ECO:0000256" key="1">
    <source>
        <dbReference type="SAM" id="Phobius"/>
    </source>
</evidence>
<proteinExistence type="predicted"/>
<evidence type="ECO:0000313" key="2">
    <source>
        <dbReference type="EMBL" id="USD23276.1"/>
    </source>
</evidence>
<keyword evidence="1" id="KW-1133">Transmembrane helix</keyword>
<name>A0ABY4VG52_9GAMM</name>
<feature type="transmembrane region" description="Helical" evidence="1">
    <location>
        <begin position="12"/>
        <end position="35"/>
    </location>
</feature>
<dbReference type="EMBL" id="CP092418">
    <property type="protein sequence ID" value="USD23276.1"/>
    <property type="molecule type" value="Genomic_DNA"/>
</dbReference>
<accession>A0ABY4VG52</accession>
<dbReference type="RefSeq" id="WP_252085622.1">
    <property type="nucleotide sequence ID" value="NZ_CP092418.1"/>
</dbReference>
<feature type="transmembrane region" description="Helical" evidence="1">
    <location>
        <begin position="41"/>
        <end position="65"/>
    </location>
</feature>
<keyword evidence="3" id="KW-1185">Reference proteome</keyword>